<gene>
    <name evidence="2" type="ORF">GCM10011410_30310</name>
</gene>
<organism evidence="2 3">
    <name type="scientific">Hoyosella rhizosphaerae</name>
    <dbReference type="NCBI Taxonomy" id="1755582"/>
    <lineage>
        <taxon>Bacteria</taxon>
        <taxon>Bacillati</taxon>
        <taxon>Actinomycetota</taxon>
        <taxon>Actinomycetes</taxon>
        <taxon>Mycobacteriales</taxon>
        <taxon>Hoyosellaceae</taxon>
        <taxon>Hoyosella</taxon>
    </lineage>
</organism>
<sequence>MKFVKIIGILFVLVAITFAGSYLWTIVTKPGVERTITIAAEPGEVWDILTDFDSYHEWNPFIVESTGAAEVGSVITNTIDHNGSTMQFSPTILVAEPERELRWLGRFIVPGVVDGEHYFLIEDLGNGEVRLTHGEHFRGALVPFASGALDVGDGFDAMNRALKERAE</sequence>
<name>A0A916XI53_9ACTN</name>
<accession>A0A916XI53</accession>
<dbReference type="InterPro" id="IPR019587">
    <property type="entry name" value="Polyketide_cyclase/dehydratase"/>
</dbReference>
<feature type="transmembrane region" description="Helical" evidence="1">
    <location>
        <begin position="6"/>
        <end position="27"/>
    </location>
</feature>
<evidence type="ECO:0008006" key="4">
    <source>
        <dbReference type="Google" id="ProtNLM"/>
    </source>
</evidence>
<dbReference type="CDD" id="cd07822">
    <property type="entry name" value="SRPBCC_4"/>
    <property type="match status" value="1"/>
</dbReference>
<keyword evidence="1" id="KW-1133">Transmembrane helix</keyword>
<evidence type="ECO:0000313" key="2">
    <source>
        <dbReference type="EMBL" id="GGC74946.1"/>
    </source>
</evidence>
<comment type="caution">
    <text evidence="2">The sequence shown here is derived from an EMBL/GenBank/DDBJ whole genome shotgun (WGS) entry which is preliminary data.</text>
</comment>
<keyword evidence="1" id="KW-0472">Membrane</keyword>
<dbReference type="EMBL" id="BMJH01000004">
    <property type="protein sequence ID" value="GGC74946.1"/>
    <property type="molecule type" value="Genomic_DNA"/>
</dbReference>
<dbReference type="RefSeq" id="WP_188677076.1">
    <property type="nucleotide sequence ID" value="NZ_BMJH01000004.1"/>
</dbReference>
<dbReference type="SUPFAM" id="SSF55961">
    <property type="entry name" value="Bet v1-like"/>
    <property type="match status" value="1"/>
</dbReference>
<proteinExistence type="predicted"/>
<evidence type="ECO:0000256" key="1">
    <source>
        <dbReference type="SAM" id="Phobius"/>
    </source>
</evidence>
<evidence type="ECO:0000313" key="3">
    <source>
        <dbReference type="Proteomes" id="UP000641514"/>
    </source>
</evidence>
<dbReference type="Pfam" id="PF10604">
    <property type="entry name" value="Polyketide_cyc2"/>
    <property type="match status" value="1"/>
</dbReference>
<dbReference type="AlphaFoldDB" id="A0A916XI53"/>
<dbReference type="InterPro" id="IPR023393">
    <property type="entry name" value="START-like_dom_sf"/>
</dbReference>
<protein>
    <recommendedName>
        <fullName evidence="4">SRPBCC domain-containing protein</fullName>
    </recommendedName>
</protein>
<keyword evidence="3" id="KW-1185">Reference proteome</keyword>
<dbReference type="PANTHER" id="PTHR36166:SF1">
    <property type="entry name" value="SRPBCC DOMAIN-CONTAINING PROTEIN"/>
    <property type="match status" value="1"/>
</dbReference>
<dbReference type="Proteomes" id="UP000641514">
    <property type="component" value="Unassembled WGS sequence"/>
</dbReference>
<reference evidence="2" key="2">
    <citation type="submission" date="2020-09" db="EMBL/GenBank/DDBJ databases">
        <authorList>
            <person name="Sun Q."/>
            <person name="Zhou Y."/>
        </authorList>
    </citation>
    <scope>NUCLEOTIDE SEQUENCE</scope>
    <source>
        <strain evidence="2">CGMCC 1.15478</strain>
    </source>
</reference>
<keyword evidence="1" id="KW-0812">Transmembrane</keyword>
<dbReference type="PANTHER" id="PTHR36166">
    <property type="entry name" value="CHROMOSOME 9, WHOLE GENOME SHOTGUN SEQUENCE"/>
    <property type="match status" value="1"/>
</dbReference>
<reference evidence="2" key="1">
    <citation type="journal article" date="2014" name="Int. J. Syst. Evol. Microbiol.">
        <title>Complete genome sequence of Corynebacterium casei LMG S-19264T (=DSM 44701T), isolated from a smear-ripened cheese.</title>
        <authorList>
            <consortium name="US DOE Joint Genome Institute (JGI-PGF)"/>
            <person name="Walter F."/>
            <person name="Albersmeier A."/>
            <person name="Kalinowski J."/>
            <person name="Ruckert C."/>
        </authorList>
    </citation>
    <scope>NUCLEOTIDE SEQUENCE</scope>
    <source>
        <strain evidence="2">CGMCC 1.15478</strain>
    </source>
</reference>
<dbReference type="Gene3D" id="3.30.530.20">
    <property type="match status" value="1"/>
</dbReference>